<dbReference type="AlphaFoldDB" id="A0AAV6VGX3"/>
<name>A0AAV6VGX3_9ARAC</name>
<proteinExistence type="predicted"/>
<keyword evidence="2" id="KW-1185">Reference proteome</keyword>
<comment type="caution">
    <text evidence="1">The sequence shown here is derived from an EMBL/GenBank/DDBJ whole genome shotgun (WGS) entry which is preliminary data.</text>
</comment>
<reference evidence="1 2" key="1">
    <citation type="journal article" date="2022" name="Nat. Ecol. Evol.">
        <title>A masculinizing supergene underlies an exaggerated male reproductive morph in a spider.</title>
        <authorList>
            <person name="Hendrickx F."/>
            <person name="De Corte Z."/>
            <person name="Sonet G."/>
            <person name="Van Belleghem S.M."/>
            <person name="Kostlbacher S."/>
            <person name="Vangestel C."/>
        </authorList>
    </citation>
    <scope>NUCLEOTIDE SEQUENCE [LARGE SCALE GENOMIC DNA]</scope>
    <source>
        <strain evidence="1">W744_W776</strain>
    </source>
</reference>
<protein>
    <submittedName>
        <fullName evidence="1">Uncharacterized protein</fullName>
    </submittedName>
</protein>
<evidence type="ECO:0000313" key="1">
    <source>
        <dbReference type="EMBL" id="KAG8195189.1"/>
    </source>
</evidence>
<gene>
    <name evidence="1" type="ORF">JTE90_027933</name>
</gene>
<sequence>MSMKSVEELEPKLGSLQYFLKVVSINAKMFPKLSAFGIFICGILATNMVNAVNIFKPPDESDVSEAETTPVPWLKTEYIPAIDDFNRNVLFGVLVSTQIQKIWNASTDSTTTRATYFKVCNAFFSEHKHAVPAALANIVSKAASLFDNLDKLTYFTTTAVSLAEFLLSHGVELDKETASKYVDSVSSALGAADTSTPEGELKALLTGWENYITSSGIKFDDHLDELVLLFTSQLIIYSGEK</sequence>
<evidence type="ECO:0000313" key="2">
    <source>
        <dbReference type="Proteomes" id="UP000827092"/>
    </source>
</evidence>
<accession>A0AAV6VGX3</accession>
<organism evidence="1 2">
    <name type="scientific">Oedothorax gibbosus</name>
    <dbReference type="NCBI Taxonomy" id="931172"/>
    <lineage>
        <taxon>Eukaryota</taxon>
        <taxon>Metazoa</taxon>
        <taxon>Ecdysozoa</taxon>
        <taxon>Arthropoda</taxon>
        <taxon>Chelicerata</taxon>
        <taxon>Arachnida</taxon>
        <taxon>Araneae</taxon>
        <taxon>Araneomorphae</taxon>
        <taxon>Entelegynae</taxon>
        <taxon>Araneoidea</taxon>
        <taxon>Linyphiidae</taxon>
        <taxon>Erigoninae</taxon>
        <taxon>Oedothorax</taxon>
    </lineage>
</organism>
<dbReference type="Proteomes" id="UP000827092">
    <property type="component" value="Unassembled WGS sequence"/>
</dbReference>
<dbReference type="EMBL" id="JAFNEN010000091">
    <property type="protein sequence ID" value="KAG8195189.1"/>
    <property type="molecule type" value="Genomic_DNA"/>
</dbReference>